<accession>A0A1H1SF32</accession>
<dbReference type="EMBL" id="LT629772">
    <property type="protein sequence ID" value="SDS46463.1"/>
    <property type="molecule type" value="Genomic_DNA"/>
</dbReference>
<dbReference type="OrthoDB" id="241504at2"/>
<sequence length="119" mass="12655">MRGVVLHSAGDVRVEDRPEPEIIEPTDAIIRIAASCICGSDLWPYWGIDPVTEPTPMGHEYVGFVEQVGAAANNVTVGDFVVGSFFASDNSCEICRAGYQSRCVHNVPIGSIGTLGCVS</sequence>
<dbReference type="InterPro" id="IPR011032">
    <property type="entry name" value="GroES-like_sf"/>
</dbReference>
<dbReference type="SUPFAM" id="SSF50129">
    <property type="entry name" value="GroES-like"/>
    <property type="match status" value="1"/>
</dbReference>
<feature type="domain" description="Alcohol dehydrogenase-like N-terminal" evidence="5">
    <location>
        <begin position="25"/>
        <end position="116"/>
    </location>
</feature>
<dbReference type="Proteomes" id="UP000199103">
    <property type="component" value="Chromosome I"/>
</dbReference>
<keyword evidence="7" id="KW-1185">Reference proteome</keyword>
<dbReference type="PANTHER" id="PTHR42813">
    <property type="entry name" value="ZINC-TYPE ALCOHOL DEHYDROGENASE-LIKE"/>
    <property type="match status" value="1"/>
</dbReference>
<evidence type="ECO:0000259" key="5">
    <source>
        <dbReference type="Pfam" id="PF08240"/>
    </source>
</evidence>
<comment type="cofactor">
    <cofactor evidence="1">
        <name>Zn(2+)</name>
        <dbReference type="ChEBI" id="CHEBI:29105"/>
    </cofactor>
</comment>
<evidence type="ECO:0000256" key="3">
    <source>
        <dbReference type="ARBA" id="ARBA00022833"/>
    </source>
</evidence>
<dbReference type="PANTHER" id="PTHR42813:SF2">
    <property type="entry name" value="DEHYDROGENASE, ZINC-CONTAINING, PUTATIVE (AFU_ORTHOLOGUE AFUA_2G02810)-RELATED"/>
    <property type="match status" value="1"/>
</dbReference>
<evidence type="ECO:0000313" key="7">
    <source>
        <dbReference type="Proteomes" id="UP000199103"/>
    </source>
</evidence>
<dbReference type="InterPro" id="IPR013154">
    <property type="entry name" value="ADH-like_N"/>
</dbReference>
<evidence type="ECO:0000313" key="6">
    <source>
        <dbReference type="EMBL" id="SDS46463.1"/>
    </source>
</evidence>
<keyword evidence="4" id="KW-0560">Oxidoreductase</keyword>
<keyword evidence="2" id="KW-0479">Metal-binding</keyword>
<dbReference type="InterPro" id="IPR002328">
    <property type="entry name" value="ADH_Zn_CS"/>
</dbReference>
<name>A0A1H1SF32_9ACTN</name>
<evidence type="ECO:0000256" key="1">
    <source>
        <dbReference type="ARBA" id="ARBA00001947"/>
    </source>
</evidence>
<evidence type="ECO:0000256" key="4">
    <source>
        <dbReference type="ARBA" id="ARBA00023002"/>
    </source>
</evidence>
<dbReference type="AlphaFoldDB" id="A0A1H1SF32"/>
<dbReference type="STRING" id="630515.SAMN04489812_1988"/>
<dbReference type="GO" id="GO:0016491">
    <property type="term" value="F:oxidoreductase activity"/>
    <property type="evidence" value="ECO:0007669"/>
    <property type="project" value="UniProtKB-KW"/>
</dbReference>
<evidence type="ECO:0000256" key="2">
    <source>
        <dbReference type="ARBA" id="ARBA00022723"/>
    </source>
</evidence>
<protein>
    <submittedName>
        <fullName evidence="6">Alcohol dehydrogenase GroES-like domain-containing protein</fullName>
    </submittedName>
</protein>
<dbReference type="Pfam" id="PF08240">
    <property type="entry name" value="ADH_N"/>
    <property type="match status" value="1"/>
</dbReference>
<dbReference type="Gene3D" id="3.90.180.10">
    <property type="entry name" value="Medium-chain alcohol dehydrogenases, catalytic domain"/>
    <property type="match status" value="1"/>
</dbReference>
<dbReference type="GO" id="GO:0008270">
    <property type="term" value="F:zinc ion binding"/>
    <property type="evidence" value="ECO:0007669"/>
    <property type="project" value="InterPro"/>
</dbReference>
<reference evidence="6 7" key="1">
    <citation type="submission" date="2016-10" db="EMBL/GenBank/DDBJ databases">
        <authorList>
            <person name="de Groot N.N."/>
        </authorList>
    </citation>
    <scope>NUCLEOTIDE SEQUENCE [LARGE SCALE GENOMIC DNA]</scope>
    <source>
        <strain evidence="6 7">DSM 21800</strain>
    </source>
</reference>
<organism evidence="6 7">
    <name type="scientific">Microlunatus soli</name>
    <dbReference type="NCBI Taxonomy" id="630515"/>
    <lineage>
        <taxon>Bacteria</taxon>
        <taxon>Bacillati</taxon>
        <taxon>Actinomycetota</taxon>
        <taxon>Actinomycetes</taxon>
        <taxon>Propionibacteriales</taxon>
        <taxon>Propionibacteriaceae</taxon>
        <taxon>Microlunatus</taxon>
    </lineage>
</organism>
<proteinExistence type="predicted"/>
<keyword evidence="3" id="KW-0862">Zinc</keyword>
<gene>
    <name evidence="6" type="ORF">SAMN04489812_1988</name>
</gene>
<dbReference type="PROSITE" id="PS00059">
    <property type="entry name" value="ADH_ZINC"/>
    <property type="match status" value="1"/>
</dbReference>